<dbReference type="eggNOG" id="ENOG5030Y7M">
    <property type="taxonomic scope" value="Bacteria"/>
</dbReference>
<sequence length="49" mass="5880">MIRLFKSPLNLLFKKRKYIKSDIFLSDYEFCMVKTEQTVTAKTAMLLQF</sequence>
<dbReference type="EMBL" id="ABFK02000017">
    <property type="protein sequence ID" value="EDS03745.1"/>
    <property type="molecule type" value="Genomic_DNA"/>
</dbReference>
<dbReference type="Proteomes" id="UP000005819">
    <property type="component" value="Unassembled WGS sequence"/>
</dbReference>
<evidence type="ECO:0000313" key="2">
    <source>
        <dbReference type="Proteomes" id="UP000005819"/>
    </source>
</evidence>
<gene>
    <name evidence="1" type="ORF">ALIPUT_00797</name>
</gene>
<protein>
    <submittedName>
        <fullName evidence="1">Uncharacterized protein</fullName>
    </submittedName>
</protein>
<organism evidence="1 2">
    <name type="scientific">Alistipes putredinis DSM 17216</name>
    <dbReference type="NCBI Taxonomy" id="445970"/>
    <lineage>
        <taxon>Bacteria</taxon>
        <taxon>Pseudomonadati</taxon>
        <taxon>Bacteroidota</taxon>
        <taxon>Bacteroidia</taxon>
        <taxon>Bacteroidales</taxon>
        <taxon>Rikenellaceae</taxon>
        <taxon>Alistipes</taxon>
    </lineage>
</organism>
<keyword evidence="2" id="KW-1185">Reference proteome</keyword>
<reference evidence="1" key="1">
    <citation type="submission" date="2007-10" db="EMBL/GenBank/DDBJ databases">
        <authorList>
            <person name="Fulton L."/>
            <person name="Clifton S."/>
            <person name="Fulton B."/>
            <person name="Xu J."/>
            <person name="Minx P."/>
            <person name="Pepin K.H."/>
            <person name="Johnson M."/>
            <person name="Thiruvilangam P."/>
            <person name="Bhonagiri V."/>
            <person name="Nash W.E."/>
            <person name="Mardis E.R."/>
            <person name="Wilson R.K."/>
        </authorList>
    </citation>
    <scope>NUCLEOTIDE SEQUENCE [LARGE SCALE GENOMIC DNA]</scope>
    <source>
        <strain evidence="1">DSM 17216</strain>
    </source>
</reference>
<evidence type="ECO:0000313" key="1">
    <source>
        <dbReference type="EMBL" id="EDS03745.1"/>
    </source>
</evidence>
<name>B0MUH9_9BACT</name>
<accession>B0MUH9</accession>
<dbReference type="HOGENOM" id="CLU_3131540_0_0_10"/>
<proteinExistence type="predicted"/>
<comment type="caution">
    <text evidence="1">The sequence shown here is derived from an EMBL/GenBank/DDBJ whole genome shotgun (WGS) entry which is preliminary data.</text>
</comment>
<dbReference type="AlphaFoldDB" id="B0MUH9"/>
<reference evidence="1" key="2">
    <citation type="submission" date="2013-09" db="EMBL/GenBank/DDBJ databases">
        <title>Draft genome sequence of Alistipes putredinis (DSM 17216).</title>
        <authorList>
            <person name="Sudarsanam P."/>
            <person name="Ley R."/>
            <person name="Guruge J."/>
            <person name="Turnbaugh P.J."/>
            <person name="Mahowald M."/>
            <person name="Liep D."/>
            <person name="Gordon J."/>
        </authorList>
    </citation>
    <scope>NUCLEOTIDE SEQUENCE</scope>
    <source>
        <strain evidence="1">DSM 17216</strain>
    </source>
</reference>